<keyword evidence="1" id="KW-1133">Transmembrane helix</keyword>
<accession>A0A1F7JUV9</accession>
<dbReference type="EMBL" id="MGBC01000044">
    <property type="protein sequence ID" value="OGK59405.1"/>
    <property type="molecule type" value="Genomic_DNA"/>
</dbReference>
<dbReference type="Proteomes" id="UP000176269">
    <property type="component" value="Unassembled WGS sequence"/>
</dbReference>
<dbReference type="AlphaFoldDB" id="A0A1F7JUV9"/>
<feature type="transmembrane region" description="Helical" evidence="1">
    <location>
        <begin position="12"/>
        <end position="32"/>
    </location>
</feature>
<evidence type="ECO:0000256" key="1">
    <source>
        <dbReference type="SAM" id="Phobius"/>
    </source>
</evidence>
<proteinExistence type="predicted"/>
<evidence type="ECO:0000313" key="2">
    <source>
        <dbReference type="EMBL" id="OGK59405.1"/>
    </source>
</evidence>
<evidence type="ECO:0000313" key="3">
    <source>
        <dbReference type="Proteomes" id="UP000176269"/>
    </source>
</evidence>
<reference evidence="2 3" key="1">
    <citation type="journal article" date="2016" name="Nat. Commun.">
        <title>Thousands of microbial genomes shed light on interconnected biogeochemical processes in an aquifer system.</title>
        <authorList>
            <person name="Anantharaman K."/>
            <person name="Brown C.T."/>
            <person name="Hug L.A."/>
            <person name="Sharon I."/>
            <person name="Castelle C.J."/>
            <person name="Probst A.J."/>
            <person name="Thomas B.C."/>
            <person name="Singh A."/>
            <person name="Wilkins M.J."/>
            <person name="Karaoz U."/>
            <person name="Brodie E.L."/>
            <person name="Williams K.H."/>
            <person name="Hubbard S.S."/>
            <person name="Banfield J.F."/>
        </authorList>
    </citation>
    <scope>NUCLEOTIDE SEQUENCE [LARGE SCALE GENOMIC DNA]</scope>
</reference>
<comment type="caution">
    <text evidence="2">The sequence shown here is derived from an EMBL/GenBank/DDBJ whole genome shotgun (WGS) entry which is preliminary data.</text>
</comment>
<keyword evidence="1" id="KW-0472">Membrane</keyword>
<keyword evidence="1" id="KW-0812">Transmembrane</keyword>
<evidence type="ECO:0008006" key="4">
    <source>
        <dbReference type="Google" id="ProtNLM"/>
    </source>
</evidence>
<sequence>MAHQSSAPQTQSGFWFGITMGSILGSAGLYFFGTQHGRKRLRDIIDACENFEGSMLEELGNMLTEHEEVEGEKKTVPAIHAVLDKIQSSIPSQKEIEKFFVKDGKILK</sequence>
<organism evidence="2 3">
    <name type="scientific">Candidatus Roizmanbacteria bacterium RIFCSPLOWO2_02_FULL_43_10</name>
    <dbReference type="NCBI Taxonomy" id="1802078"/>
    <lineage>
        <taxon>Bacteria</taxon>
        <taxon>Candidatus Roizmaniibacteriota</taxon>
    </lineage>
</organism>
<name>A0A1F7JUV9_9BACT</name>
<gene>
    <name evidence="2" type="ORF">A3I56_01885</name>
</gene>
<protein>
    <recommendedName>
        <fullName evidence="4">YtxH domain-containing protein</fullName>
    </recommendedName>
</protein>